<gene>
    <name evidence="1" type="ORF">G7Y31_03025</name>
</gene>
<dbReference type="AlphaFoldDB" id="A0A7T0PAB3"/>
<keyword evidence="2" id="KW-1185">Reference proteome</keyword>
<dbReference type="KEGG" id="cliz:G7Y31_03025"/>
<proteinExistence type="predicted"/>
<accession>A0A7T0PAB3</accession>
<name>A0A7T0PAB3_9CORY</name>
<dbReference type="EMBL" id="CP064954">
    <property type="protein sequence ID" value="QPK79693.1"/>
    <property type="molecule type" value="Genomic_DNA"/>
</dbReference>
<dbReference type="Proteomes" id="UP000594681">
    <property type="component" value="Chromosome"/>
</dbReference>
<evidence type="ECO:0000313" key="1">
    <source>
        <dbReference type="EMBL" id="QPK79693.1"/>
    </source>
</evidence>
<evidence type="ECO:0000313" key="2">
    <source>
        <dbReference type="Proteomes" id="UP000594681"/>
    </source>
</evidence>
<dbReference type="RefSeq" id="WP_165008524.1">
    <property type="nucleotide sequence ID" value="NZ_CP064954.1"/>
</dbReference>
<sequence>MLLDDATPTASVQATVLSAVGAAPEAAAAPSTVEAAAGTTIPPRVHTARVSTASLYTPIPGYAHLKVLRPPDPVRYERTDGELTEALHTELLDPINFVLEVAAGRRPVHHLRSPRFHLSVSLHLGAWRRNRGTTAVWRFELISLHAQLSGEFHGSAVIGPHHHAFTGLYRNGVVRSFRLL</sequence>
<organism evidence="1 2">
    <name type="scientific">Corynebacterium lizhenjunii</name>
    <dbReference type="NCBI Taxonomy" id="2709394"/>
    <lineage>
        <taxon>Bacteria</taxon>
        <taxon>Bacillati</taxon>
        <taxon>Actinomycetota</taxon>
        <taxon>Actinomycetes</taxon>
        <taxon>Mycobacteriales</taxon>
        <taxon>Corynebacteriaceae</taxon>
        <taxon>Corynebacterium</taxon>
    </lineage>
</organism>
<reference evidence="1 2" key="1">
    <citation type="submission" date="2020-11" db="EMBL/GenBank/DDBJ databases">
        <title>Corynebacterium sp. ZJ-599.</title>
        <authorList>
            <person name="Zhou J."/>
        </authorList>
    </citation>
    <scope>NUCLEOTIDE SEQUENCE [LARGE SCALE GENOMIC DNA]</scope>
    <source>
        <strain evidence="1 2">ZJ-599</strain>
    </source>
</reference>
<protein>
    <submittedName>
        <fullName evidence="1">Uncharacterized protein</fullName>
    </submittedName>
</protein>